<feature type="transmembrane region" description="Helical" evidence="1">
    <location>
        <begin position="330"/>
        <end position="348"/>
    </location>
</feature>
<comment type="caution">
    <text evidence="2">The sequence shown here is derived from an EMBL/GenBank/DDBJ whole genome shotgun (WGS) entry which is preliminary data.</text>
</comment>
<dbReference type="EMBL" id="JAODYY010000001">
    <property type="protein sequence ID" value="MDH0123269.1"/>
    <property type="molecule type" value="Genomic_DNA"/>
</dbReference>
<accession>A0AA42GVN3</accession>
<keyword evidence="1" id="KW-0812">Transmembrane</keyword>
<evidence type="ECO:0000256" key="1">
    <source>
        <dbReference type="SAM" id="Phobius"/>
    </source>
</evidence>
<feature type="transmembrane region" description="Helical" evidence="1">
    <location>
        <begin position="396"/>
        <end position="418"/>
    </location>
</feature>
<evidence type="ECO:0000313" key="2">
    <source>
        <dbReference type="EMBL" id="MDH0123269.1"/>
    </source>
</evidence>
<protein>
    <recommendedName>
        <fullName evidence="4">J domain-containing protein</fullName>
    </recommendedName>
</protein>
<organism evidence="2 3">
    <name type="scientific">Brucella intermedia GD04153</name>
    <dbReference type="NCBI Taxonomy" id="2975438"/>
    <lineage>
        <taxon>Bacteria</taxon>
        <taxon>Pseudomonadati</taxon>
        <taxon>Pseudomonadota</taxon>
        <taxon>Alphaproteobacteria</taxon>
        <taxon>Hyphomicrobiales</taxon>
        <taxon>Brucellaceae</taxon>
        <taxon>Brucella/Ochrobactrum group</taxon>
        <taxon>Brucella</taxon>
    </lineage>
</organism>
<proteinExistence type="predicted"/>
<keyword evidence="1" id="KW-0472">Membrane</keyword>
<evidence type="ECO:0000313" key="3">
    <source>
        <dbReference type="Proteomes" id="UP001158087"/>
    </source>
</evidence>
<dbReference type="AlphaFoldDB" id="A0AA42GVN3"/>
<evidence type="ECO:0008006" key="4">
    <source>
        <dbReference type="Google" id="ProtNLM"/>
    </source>
</evidence>
<sequence>MSDDCWTALDIAATRDEREIRRAYARQLKRFRPDEDPVGFQRLVEARDEALLLATLSESVDFSEETTASLPEKDFDDIVVVASRSVQGDSAAADTDAAPQNQSDAQHRGVLRAVYETLNGLIDNIKTNNYYSLKTWKAENWSALFNQAALLGMDEHRAFQQTIARRLVEFLPDPDEYHPDDLANFEAGNGPCAVVEQIENECQFTWFGLGFAPIAGQRASDRYFSWLARAQTARALIERRQNPDTAYSNPVNGLPLFLPEDRIVLFRDAPLNNFFEKAEEQGSWPFQLDIKSLFTPGSRLADAGFRKAGFAVAAVICGLSASLNTLHVDWVLIALLCLCVSVACRVYFSATHYRRTVQHYTRYVKDVDRRGVIYSPRGRRNYLAERRKRPALSGHLWALEVAATVMLVFPLMTFATSWRYSDLMDQPVATVLADQFVSLFEIAAGNDAVETTSFVSLAASMNKAALLLENDRSPESTLLRDVSRPLDIVRLRSQLTELSERTTKSVKPLTPLIARQRKLEKLAELYRQASVEERRAIEKTLAQWGRLLEEAALSDPLYEAALWELLPPRTSGARSLVSPERELRRVLVKQFLNGNIASIASFEKQNIAQKAAQLELLLNASDSLLLALVNASVITKEETFTGVESPLNEFPRQKQGDGAVSGPRFLDGMIYNVIGSTDRSDDAPRLAVFNEALPVWSEEIIGWEGFLKYAVRCLNTVAPDDRNVARTMISEALEAAQNVNEQDKSRYWARASNRMFDIPSCRVPHAPAALSATTRDGLQAQISNLSAEKNSDEARTAAHYALAIAEEGYWGDNLRIFANSYLAYDSLQKGLPQQALYYLDGATDRYNLCRQIRALRGATLEALGEKERALREFQASRRTYGCSSTESGFSYDDADIDNRIEKLATETEAPRPQ</sequence>
<gene>
    <name evidence="2" type="ORF">N7376_04635</name>
</gene>
<reference evidence="2" key="1">
    <citation type="submission" date="2022-09" db="EMBL/GenBank/DDBJ databases">
        <title>Intensive care unit water sources are persistently colonized with multi-drug resistant bacteria and are the site of extensive horizontal gene transfer of antibiotic resistance genes.</title>
        <authorList>
            <person name="Diorio-Toth L."/>
        </authorList>
    </citation>
    <scope>NUCLEOTIDE SEQUENCE</scope>
    <source>
        <strain evidence="2">GD04153</strain>
    </source>
</reference>
<name>A0AA42GVN3_9HYPH</name>
<dbReference type="Proteomes" id="UP001158087">
    <property type="component" value="Unassembled WGS sequence"/>
</dbReference>
<keyword evidence="1" id="KW-1133">Transmembrane helix</keyword>